<accession>A0A1E8EVA8</accession>
<feature type="binding site" evidence="5">
    <location>
        <position position="97"/>
    </location>
    <ligand>
        <name>Zn(2+)</name>
        <dbReference type="ChEBI" id="CHEBI:29105"/>
    </ligand>
</feature>
<evidence type="ECO:0000313" key="9">
    <source>
        <dbReference type="EMBL" id="OFH99452.1"/>
    </source>
</evidence>
<dbReference type="InterPro" id="IPR046457">
    <property type="entry name" value="PMI_typeI_cat"/>
</dbReference>
<keyword evidence="10" id="KW-1185">Reference proteome</keyword>
<dbReference type="RefSeq" id="WP_070111338.1">
    <property type="nucleotide sequence ID" value="NZ_LZFO01000056.1"/>
</dbReference>
<dbReference type="InterPro" id="IPR049071">
    <property type="entry name" value="MPI_cupin_dom"/>
</dbReference>
<dbReference type="PANTHER" id="PTHR42742">
    <property type="entry name" value="TRANSCRIPTIONAL REPRESSOR MPRA"/>
    <property type="match status" value="1"/>
</dbReference>
<dbReference type="Pfam" id="PF20511">
    <property type="entry name" value="PMI_typeI_cat"/>
    <property type="match status" value="1"/>
</dbReference>
<dbReference type="Gene3D" id="2.60.120.10">
    <property type="entry name" value="Jelly Rolls"/>
    <property type="match status" value="2"/>
</dbReference>
<evidence type="ECO:0000313" key="10">
    <source>
        <dbReference type="Proteomes" id="UP000175744"/>
    </source>
</evidence>
<evidence type="ECO:0000256" key="3">
    <source>
        <dbReference type="ARBA" id="ARBA00029741"/>
    </source>
</evidence>
<comment type="cofactor">
    <cofactor evidence="5">
        <name>Zn(2+)</name>
        <dbReference type="ChEBI" id="CHEBI:29105"/>
    </cofactor>
    <text evidence="5">Binds 1 zinc ion per subunit.</text>
</comment>
<dbReference type="STRING" id="1121290.CLAOCE_22420"/>
<dbReference type="GO" id="GO:0008270">
    <property type="term" value="F:zinc ion binding"/>
    <property type="evidence" value="ECO:0007669"/>
    <property type="project" value="InterPro"/>
</dbReference>
<keyword evidence="9" id="KW-0413">Isomerase</keyword>
<feature type="binding site" evidence="5">
    <location>
        <position position="171"/>
    </location>
    <ligand>
        <name>Zn(2+)</name>
        <dbReference type="ChEBI" id="CHEBI:29105"/>
    </ligand>
</feature>
<feature type="domain" description="Phosphomannose isomerase type I catalytic" evidence="7">
    <location>
        <begin position="4"/>
        <end position="106"/>
    </location>
</feature>
<evidence type="ECO:0000259" key="8">
    <source>
        <dbReference type="Pfam" id="PF21621"/>
    </source>
</evidence>
<feature type="domain" description="Mannose-6-phosphate isomerase cupin" evidence="8">
    <location>
        <begin position="232"/>
        <end position="309"/>
    </location>
</feature>
<sequence length="325" mass="37693">MYPLKLENIYFEKIWGGKNFNSFRNNVPKGKIGESWDVCFHKNVISNVKNGVFKGVSLEKLISKYGSKLLGTDIPLNYFPILIKIINAEDNLSVQVHPNSEYARDVENDIGKNEIWYVLDCKKDSEIILGTKNCTKKDFEKALYDGNIDKYLNNINVNKGEVFFVKEGLVHAIGKDVMILEIQQNSDITYRIYDYNRNRELQIEKALQVIDLKNQCKKSLGLKFQEKNYSKTYYCISKNIAVELYHIYKNFQDVSNSERFYIYTCVQGKGYILYSNGKEYIGFGESIFIPASLGMYEFVGNMKLIKSYVPNIDDVNNEILRLVNY</sequence>
<dbReference type="CDD" id="cd07010">
    <property type="entry name" value="cupin_PMI_type_I_N_bac"/>
    <property type="match status" value="1"/>
</dbReference>
<evidence type="ECO:0000256" key="1">
    <source>
        <dbReference type="ARBA" id="ARBA00022723"/>
    </source>
</evidence>
<dbReference type="InterPro" id="IPR014628">
    <property type="entry name" value="Man6P_isomerase_Firm_short"/>
</dbReference>
<dbReference type="Pfam" id="PF21621">
    <property type="entry name" value="MPI_cupin_dom"/>
    <property type="match status" value="1"/>
</dbReference>
<dbReference type="PIRSF" id="PIRSF036894">
    <property type="entry name" value="PMI_Firm_short"/>
    <property type="match status" value="1"/>
</dbReference>
<dbReference type="PATRIC" id="fig|1121290.3.peg.2263"/>
<reference evidence="9 10" key="1">
    <citation type="submission" date="2016-06" db="EMBL/GenBank/DDBJ databases">
        <title>Genome sequence of Clostridium acetireducens DSM 10703.</title>
        <authorList>
            <person name="Poehlein A."/>
            <person name="Fluechter S."/>
            <person name="Duerre P."/>
            <person name="Daniel R."/>
        </authorList>
    </citation>
    <scope>NUCLEOTIDE SEQUENCE [LARGE SCALE GENOMIC DNA]</scope>
    <source>
        <strain evidence="9 10">DSM 10703</strain>
    </source>
</reference>
<dbReference type="OrthoDB" id="9808275at2"/>
<dbReference type="InterPro" id="IPR014710">
    <property type="entry name" value="RmlC-like_jellyroll"/>
</dbReference>
<feature type="binding site" evidence="5">
    <location>
        <position position="114"/>
    </location>
    <ligand>
        <name>Zn(2+)</name>
        <dbReference type="ChEBI" id="CHEBI:29105"/>
    </ligand>
</feature>
<dbReference type="GO" id="GO:0004476">
    <property type="term" value="F:mannose-6-phosphate isomerase activity"/>
    <property type="evidence" value="ECO:0007669"/>
    <property type="project" value="InterPro"/>
</dbReference>
<evidence type="ECO:0000259" key="7">
    <source>
        <dbReference type="Pfam" id="PF20511"/>
    </source>
</evidence>
<keyword evidence="2 5" id="KW-0862">Zinc</keyword>
<evidence type="ECO:0000256" key="6">
    <source>
        <dbReference type="PIRSR" id="PIRSR036894-2"/>
    </source>
</evidence>
<dbReference type="Proteomes" id="UP000175744">
    <property type="component" value="Unassembled WGS sequence"/>
</dbReference>
<proteinExistence type="predicted"/>
<evidence type="ECO:0000256" key="5">
    <source>
        <dbReference type="PIRSR" id="PIRSR036894-1"/>
    </source>
</evidence>
<comment type="caution">
    <text evidence="9">The sequence shown here is derived from an EMBL/GenBank/DDBJ whole genome shotgun (WGS) entry which is preliminary data.</text>
</comment>
<dbReference type="GO" id="GO:0005975">
    <property type="term" value="P:carbohydrate metabolic process"/>
    <property type="evidence" value="ECO:0007669"/>
    <property type="project" value="InterPro"/>
</dbReference>
<dbReference type="SUPFAM" id="SSF51182">
    <property type="entry name" value="RmlC-like cupins"/>
    <property type="match status" value="1"/>
</dbReference>
<evidence type="ECO:0000256" key="4">
    <source>
        <dbReference type="ARBA" id="ARBA00030762"/>
    </source>
</evidence>
<protein>
    <recommendedName>
        <fullName evidence="3">Phosphohexomutase</fullName>
    </recommendedName>
    <alternativeName>
        <fullName evidence="4">Phosphomannose isomerase</fullName>
    </alternativeName>
</protein>
<dbReference type="EMBL" id="LZFO01000056">
    <property type="protein sequence ID" value="OFH99452.1"/>
    <property type="molecule type" value="Genomic_DNA"/>
</dbReference>
<feature type="active site" evidence="6">
    <location>
        <position position="191"/>
    </location>
</feature>
<organism evidence="9 10">
    <name type="scientific">Clostridium acetireducens DSM 10703</name>
    <dbReference type="NCBI Taxonomy" id="1121290"/>
    <lineage>
        <taxon>Bacteria</taxon>
        <taxon>Bacillati</taxon>
        <taxon>Bacillota</taxon>
        <taxon>Clostridia</taxon>
        <taxon>Eubacteriales</taxon>
        <taxon>Clostridiaceae</taxon>
        <taxon>Clostridium</taxon>
    </lineage>
</organism>
<gene>
    <name evidence="9" type="primary">manA</name>
    <name evidence="9" type="ORF">CLOACE_22420</name>
</gene>
<dbReference type="InterPro" id="IPR051804">
    <property type="entry name" value="Carb_Metab_Reg_Kinase/Isom"/>
</dbReference>
<dbReference type="PANTHER" id="PTHR42742:SF3">
    <property type="entry name" value="FRUCTOKINASE"/>
    <property type="match status" value="1"/>
</dbReference>
<name>A0A1E8EVA8_9CLOT</name>
<keyword evidence="1 5" id="KW-0479">Metal-binding</keyword>
<dbReference type="AlphaFoldDB" id="A0A1E8EVA8"/>
<evidence type="ECO:0000256" key="2">
    <source>
        <dbReference type="ARBA" id="ARBA00022833"/>
    </source>
</evidence>
<dbReference type="InterPro" id="IPR011051">
    <property type="entry name" value="RmlC_Cupin_sf"/>
</dbReference>